<protein>
    <recommendedName>
        <fullName evidence="3">PiggyBac transposable element-derived protein domain-containing protein</fullName>
    </recommendedName>
</protein>
<dbReference type="EMBL" id="BMAO01019511">
    <property type="protein sequence ID" value="GFR31006.1"/>
    <property type="molecule type" value="Genomic_DNA"/>
</dbReference>
<sequence>MVDIAISYLGMNTQIKRISLSSYFFEEITRNFQLTYRNIAMDNWFISIPLTDKHLKIPINFPVVGTIWRNKLEILPELLELRSQSVGTSMCCLDQAETVLSYKT</sequence>
<evidence type="ECO:0008006" key="3">
    <source>
        <dbReference type="Google" id="ProtNLM"/>
    </source>
</evidence>
<keyword evidence="2" id="KW-1185">Reference proteome</keyword>
<dbReference type="Proteomes" id="UP000887116">
    <property type="component" value="Unassembled WGS sequence"/>
</dbReference>
<accession>A0A8X6HVR0</accession>
<dbReference type="AlphaFoldDB" id="A0A8X6HVR0"/>
<evidence type="ECO:0000313" key="2">
    <source>
        <dbReference type="Proteomes" id="UP000887116"/>
    </source>
</evidence>
<evidence type="ECO:0000313" key="1">
    <source>
        <dbReference type="EMBL" id="GFR31006.1"/>
    </source>
</evidence>
<comment type="caution">
    <text evidence="1">The sequence shown here is derived from an EMBL/GenBank/DDBJ whole genome shotgun (WGS) entry which is preliminary data.</text>
</comment>
<proteinExistence type="predicted"/>
<organism evidence="1 2">
    <name type="scientific">Trichonephila clavata</name>
    <name type="common">Joro spider</name>
    <name type="synonym">Nephila clavata</name>
    <dbReference type="NCBI Taxonomy" id="2740835"/>
    <lineage>
        <taxon>Eukaryota</taxon>
        <taxon>Metazoa</taxon>
        <taxon>Ecdysozoa</taxon>
        <taxon>Arthropoda</taxon>
        <taxon>Chelicerata</taxon>
        <taxon>Arachnida</taxon>
        <taxon>Araneae</taxon>
        <taxon>Araneomorphae</taxon>
        <taxon>Entelegynae</taxon>
        <taxon>Araneoidea</taxon>
        <taxon>Nephilidae</taxon>
        <taxon>Trichonephila</taxon>
    </lineage>
</organism>
<name>A0A8X6HVR0_TRICU</name>
<gene>
    <name evidence="1" type="ORF">TNCT_702721</name>
</gene>
<dbReference type="OrthoDB" id="10038921at2759"/>
<reference evidence="1" key="1">
    <citation type="submission" date="2020-07" db="EMBL/GenBank/DDBJ databases">
        <title>Multicomponent nature underlies the extraordinary mechanical properties of spider dragline silk.</title>
        <authorList>
            <person name="Kono N."/>
            <person name="Nakamura H."/>
            <person name="Mori M."/>
            <person name="Yoshida Y."/>
            <person name="Ohtoshi R."/>
            <person name="Malay A.D."/>
            <person name="Moran D.A.P."/>
            <person name="Tomita M."/>
            <person name="Numata K."/>
            <person name="Arakawa K."/>
        </authorList>
    </citation>
    <scope>NUCLEOTIDE SEQUENCE</scope>
</reference>